<evidence type="ECO:0000256" key="4">
    <source>
        <dbReference type="ARBA" id="ARBA00022679"/>
    </source>
</evidence>
<dbReference type="PANTHER" id="PTHR23417:SF14">
    <property type="entry name" value="PENTACOTRIPEPTIDE-REPEAT REGION OF PRORP DOMAIN-CONTAINING PROTEIN"/>
    <property type="match status" value="1"/>
</dbReference>
<dbReference type="AlphaFoldDB" id="A0A484H6X0"/>
<evidence type="ECO:0000256" key="6">
    <source>
        <dbReference type="ARBA" id="ARBA00022694"/>
    </source>
</evidence>
<evidence type="ECO:0000256" key="2">
    <source>
        <dbReference type="ARBA" id="ARBA00011977"/>
    </source>
</evidence>
<dbReference type="NCBIfam" id="TIGR00091">
    <property type="entry name" value="tRNA (guanosine(46)-N7)-methyltransferase TrmB"/>
    <property type="match status" value="1"/>
</dbReference>
<dbReference type="Gene3D" id="3.40.50.150">
    <property type="entry name" value="Vaccinia Virus protein VP39"/>
    <property type="match status" value="1"/>
</dbReference>
<dbReference type="EC" id="2.1.1.33" evidence="2"/>
<evidence type="ECO:0000313" key="7">
    <source>
        <dbReference type="EMBL" id="VBB69374.1"/>
    </source>
</evidence>
<evidence type="ECO:0000256" key="3">
    <source>
        <dbReference type="ARBA" id="ARBA00022603"/>
    </source>
</evidence>
<keyword evidence="3 7" id="KW-0489">Methyltransferase</keyword>
<evidence type="ECO:0000256" key="1">
    <source>
        <dbReference type="ARBA" id="ARBA00000142"/>
    </source>
</evidence>
<gene>
    <name evidence="7" type="ORF">RIEGSTA812A_PEG_847</name>
</gene>
<keyword evidence="5" id="KW-0949">S-adenosyl-L-methionine</keyword>
<evidence type="ECO:0000256" key="5">
    <source>
        <dbReference type="ARBA" id="ARBA00022691"/>
    </source>
</evidence>
<comment type="catalytic activity">
    <reaction evidence="1">
        <text>guanosine(46) in tRNA + S-adenosyl-L-methionine = N(7)-methylguanosine(46) in tRNA + S-adenosyl-L-homocysteine</text>
        <dbReference type="Rhea" id="RHEA:42708"/>
        <dbReference type="Rhea" id="RHEA-COMP:10188"/>
        <dbReference type="Rhea" id="RHEA-COMP:10189"/>
        <dbReference type="ChEBI" id="CHEBI:57856"/>
        <dbReference type="ChEBI" id="CHEBI:59789"/>
        <dbReference type="ChEBI" id="CHEBI:74269"/>
        <dbReference type="ChEBI" id="CHEBI:74480"/>
        <dbReference type="EC" id="2.1.1.33"/>
    </reaction>
</comment>
<dbReference type="PANTHER" id="PTHR23417">
    <property type="entry name" value="3-DEOXY-D-MANNO-OCTULOSONIC-ACID TRANSFERASE/TRNA GUANINE-N 7 - -METHYLTRANSFERASE"/>
    <property type="match status" value="1"/>
</dbReference>
<dbReference type="SUPFAM" id="SSF53335">
    <property type="entry name" value="S-adenosyl-L-methionine-dependent methyltransferases"/>
    <property type="match status" value="1"/>
</dbReference>
<dbReference type="Pfam" id="PF02390">
    <property type="entry name" value="Methyltransf_4"/>
    <property type="match status" value="1"/>
</dbReference>
<dbReference type="GO" id="GO:0008176">
    <property type="term" value="F:tRNA (guanine(46)-N7)-methyltransferase activity"/>
    <property type="evidence" value="ECO:0007669"/>
    <property type="project" value="UniProtKB-EC"/>
</dbReference>
<keyword evidence="6" id="KW-0819">tRNA processing</keyword>
<name>A0A484H6X0_9ZZZZ</name>
<proteinExistence type="inferred from homology"/>
<dbReference type="EMBL" id="LR026963">
    <property type="protein sequence ID" value="VBB69374.1"/>
    <property type="molecule type" value="Genomic_DNA"/>
</dbReference>
<dbReference type="PROSITE" id="PS51625">
    <property type="entry name" value="SAM_MT_TRMB"/>
    <property type="match status" value="1"/>
</dbReference>
<sequence>MKRVVPDCVIGPRSYGRRRGKRLSKRRLALLDTLLPQIVIPRLENGIDPWALFPVRPRALWLEIGFGGGEHLVAQASRNPDVGFIGCEVFLNGIASTLAHISTRNLANVRLFTDDVRLLLRALPDTCLERIFLLFPDPWPKKRHIHRRLVSPANLEHLARLLYDGCELRIASDDRVYLRWTLGLVPVHPAFHWLARAPDDWRYPPADWVTTRYEAKALRAGRCSFYLCFERKPRLSLKEL</sequence>
<reference evidence="7" key="1">
    <citation type="submission" date="2018-10" db="EMBL/GenBank/DDBJ databases">
        <authorList>
            <person name="Gruber-Vodicka H."/>
            <person name="Jaeckle O."/>
        </authorList>
    </citation>
    <scope>NUCLEOTIDE SEQUENCE</scope>
</reference>
<keyword evidence="4 7" id="KW-0808">Transferase</keyword>
<dbReference type="InterPro" id="IPR029063">
    <property type="entry name" value="SAM-dependent_MTases_sf"/>
</dbReference>
<dbReference type="HAMAP" id="MF_01057">
    <property type="entry name" value="tRNA_methyltr_TrmB"/>
    <property type="match status" value="1"/>
</dbReference>
<dbReference type="InterPro" id="IPR003358">
    <property type="entry name" value="tRNA_(Gua-N-7)_MeTrfase_Trmb"/>
</dbReference>
<organism evidence="7">
    <name type="scientific">invertebrate metagenome</name>
    <dbReference type="NCBI Taxonomy" id="1711999"/>
    <lineage>
        <taxon>unclassified sequences</taxon>
        <taxon>metagenomes</taxon>
        <taxon>organismal metagenomes</taxon>
    </lineage>
</organism>
<protein>
    <recommendedName>
        <fullName evidence="2">tRNA (guanine(46)-N(7))-methyltransferase</fullName>
        <ecNumber evidence="2">2.1.1.33</ecNumber>
    </recommendedName>
</protein>
<dbReference type="InterPro" id="IPR055361">
    <property type="entry name" value="tRNA_methyltr_TrmB_bact"/>
</dbReference>
<accession>A0A484H6X0</accession>
<dbReference type="GO" id="GO:0043527">
    <property type="term" value="C:tRNA methyltransferase complex"/>
    <property type="evidence" value="ECO:0007669"/>
    <property type="project" value="TreeGrafter"/>
</dbReference>